<accession>A0A0F9LMF9</accession>
<reference evidence="1" key="1">
    <citation type="journal article" date="2015" name="Nature">
        <title>Complex archaea that bridge the gap between prokaryotes and eukaryotes.</title>
        <authorList>
            <person name="Spang A."/>
            <person name="Saw J.H."/>
            <person name="Jorgensen S.L."/>
            <person name="Zaremba-Niedzwiedzka K."/>
            <person name="Martijn J."/>
            <person name="Lind A.E."/>
            <person name="van Eijk R."/>
            <person name="Schleper C."/>
            <person name="Guy L."/>
            <person name="Ettema T.J."/>
        </authorList>
    </citation>
    <scope>NUCLEOTIDE SEQUENCE</scope>
</reference>
<comment type="caution">
    <text evidence="1">The sequence shown here is derived from an EMBL/GenBank/DDBJ whole genome shotgun (WGS) entry which is preliminary data.</text>
</comment>
<name>A0A0F9LMF9_9ZZZZ</name>
<dbReference type="EMBL" id="LAZR01006971">
    <property type="protein sequence ID" value="KKM88331.1"/>
    <property type="molecule type" value="Genomic_DNA"/>
</dbReference>
<dbReference type="AlphaFoldDB" id="A0A0F9LMF9"/>
<gene>
    <name evidence="1" type="ORF">LCGC14_1259750</name>
</gene>
<evidence type="ECO:0000313" key="1">
    <source>
        <dbReference type="EMBL" id="KKM88331.1"/>
    </source>
</evidence>
<proteinExistence type="predicted"/>
<organism evidence="1">
    <name type="scientific">marine sediment metagenome</name>
    <dbReference type="NCBI Taxonomy" id="412755"/>
    <lineage>
        <taxon>unclassified sequences</taxon>
        <taxon>metagenomes</taxon>
        <taxon>ecological metagenomes</taxon>
    </lineage>
</organism>
<sequence length="109" mass="12483">MFHSMPDDKSSEMGNDYGAAIQMIGAMGKWFLRLGTYLTREKLLAAKRINNIDLFQDLMLKYHVHMGIEGFREFTALISKMLDIERQYGELGGDQAESTRKMTDDWAGI</sequence>
<protein>
    <submittedName>
        <fullName evidence="1">Uncharacterized protein</fullName>
    </submittedName>
</protein>
<feature type="non-terminal residue" evidence="1">
    <location>
        <position position="109"/>
    </location>
</feature>